<accession>A0A5B7I4K7</accession>
<reference evidence="2 3" key="1">
    <citation type="submission" date="2019-05" db="EMBL/GenBank/DDBJ databases">
        <title>Another draft genome of Portunus trituberculatus and its Hox gene families provides insights of decapod evolution.</title>
        <authorList>
            <person name="Jeong J.-H."/>
            <person name="Song I."/>
            <person name="Kim S."/>
            <person name="Choi T."/>
            <person name="Kim D."/>
            <person name="Ryu S."/>
            <person name="Kim W."/>
        </authorList>
    </citation>
    <scope>NUCLEOTIDE SEQUENCE [LARGE SCALE GENOMIC DNA]</scope>
    <source>
        <tissue evidence="2">Muscle</tissue>
    </source>
</reference>
<protein>
    <submittedName>
        <fullName evidence="2">Uncharacterized protein</fullName>
    </submittedName>
</protein>
<proteinExistence type="predicted"/>
<comment type="caution">
    <text evidence="2">The sequence shown here is derived from an EMBL/GenBank/DDBJ whole genome shotgun (WGS) entry which is preliminary data.</text>
</comment>
<name>A0A5B7I4K7_PORTR</name>
<evidence type="ECO:0000313" key="3">
    <source>
        <dbReference type="Proteomes" id="UP000324222"/>
    </source>
</evidence>
<evidence type="ECO:0000313" key="2">
    <source>
        <dbReference type="EMBL" id="MPC77055.1"/>
    </source>
</evidence>
<organism evidence="2 3">
    <name type="scientific">Portunus trituberculatus</name>
    <name type="common">Swimming crab</name>
    <name type="synonym">Neptunus trituberculatus</name>
    <dbReference type="NCBI Taxonomy" id="210409"/>
    <lineage>
        <taxon>Eukaryota</taxon>
        <taxon>Metazoa</taxon>
        <taxon>Ecdysozoa</taxon>
        <taxon>Arthropoda</taxon>
        <taxon>Crustacea</taxon>
        <taxon>Multicrustacea</taxon>
        <taxon>Malacostraca</taxon>
        <taxon>Eumalacostraca</taxon>
        <taxon>Eucarida</taxon>
        <taxon>Decapoda</taxon>
        <taxon>Pleocyemata</taxon>
        <taxon>Brachyura</taxon>
        <taxon>Eubrachyura</taxon>
        <taxon>Portunoidea</taxon>
        <taxon>Portunidae</taxon>
        <taxon>Portuninae</taxon>
        <taxon>Portunus</taxon>
    </lineage>
</organism>
<feature type="region of interest" description="Disordered" evidence="1">
    <location>
        <begin position="1"/>
        <end position="78"/>
    </location>
</feature>
<dbReference type="AlphaFoldDB" id="A0A5B7I4K7"/>
<feature type="compositionally biased region" description="Basic and acidic residues" evidence="1">
    <location>
        <begin position="57"/>
        <end position="78"/>
    </location>
</feature>
<feature type="compositionally biased region" description="Basic and acidic residues" evidence="1">
    <location>
        <begin position="24"/>
        <end position="33"/>
    </location>
</feature>
<keyword evidence="3" id="KW-1185">Reference proteome</keyword>
<evidence type="ECO:0000256" key="1">
    <source>
        <dbReference type="SAM" id="MobiDB-lite"/>
    </source>
</evidence>
<dbReference type="Proteomes" id="UP000324222">
    <property type="component" value="Unassembled WGS sequence"/>
</dbReference>
<sequence>MRVTAARNTASQILPPHPAAQEPPEQRRDDVQKEMIGGSKVGGGDTYSSCQLRRRNREPCVERKTPESFRRPVHRRDAAQSSLITSRLLEHPMLEDGLETRHVHFIGKKSDTLSQIFLQRSDKTGRSRVDSGCNQLK</sequence>
<feature type="compositionally biased region" description="Polar residues" evidence="1">
    <location>
        <begin position="1"/>
        <end position="12"/>
    </location>
</feature>
<dbReference type="EMBL" id="VSRR010044898">
    <property type="protein sequence ID" value="MPC77055.1"/>
    <property type="molecule type" value="Genomic_DNA"/>
</dbReference>
<gene>
    <name evidence="2" type="ORF">E2C01_071497</name>
</gene>